<dbReference type="EMBL" id="MQUB01000001">
    <property type="protein sequence ID" value="PQB05933.1"/>
    <property type="molecule type" value="Genomic_DNA"/>
</dbReference>
<feature type="region of interest" description="Disordered" evidence="1">
    <location>
        <begin position="115"/>
        <end position="135"/>
    </location>
</feature>
<evidence type="ECO:0000259" key="2">
    <source>
        <dbReference type="Pfam" id="PF13488"/>
    </source>
</evidence>
<dbReference type="OrthoDB" id="1453468at2"/>
<proteinExistence type="predicted"/>
<keyword evidence="4" id="KW-1185">Reference proteome</keyword>
<evidence type="ECO:0000256" key="1">
    <source>
        <dbReference type="SAM" id="MobiDB-lite"/>
    </source>
</evidence>
<name>A0A2S7KTS9_9FLAO</name>
<protein>
    <recommendedName>
        <fullName evidence="2">Glycine zipper domain-containing protein</fullName>
    </recommendedName>
</protein>
<reference evidence="3 4" key="1">
    <citation type="submission" date="2016-11" db="EMBL/GenBank/DDBJ databases">
        <title>Trade-off between light-utilization and light-protection in marine flavobacteria.</title>
        <authorList>
            <person name="Kumagai Y."/>
        </authorList>
    </citation>
    <scope>NUCLEOTIDE SEQUENCE [LARGE SCALE GENOMIC DNA]</scope>
    <source>
        <strain evidence="3 4">NBRC 107741</strain>
    </source>
</reference>
<accession>A0A2S7KTS9</accession>
<dbReference type="InterPro" id="IPR039567">
    <property type="entry name" value="Gly-zipper"/>
</dbReference>
<feature type="compositionally biased region" description="Low complexity" evidence="1">
    <location>
        <begin position="121"/>
        <end position="133"/>
    </location>
</feature>
<feature type="domain" description="Glycine zipper" evidence="2">
    <location>
        <begin position="76"/>
        <end position="112"/>
    </location>
</feature>
<comment type="caution">
    <text evidence="3">The sequence shown here is derived from an EMBL/GenBank/DDBJ whole genome shotgun (WGS) entry which is preliminary data.</text>
</comment>
<evidence type="ECO:0000313" key="3">
    <source>
        <dbReference type="EMBL" id="PQB05933.1"/>
    </source>
</evidence>
<sequence length="157" mass="16321">MLILGGFIGQAQNSGSISSSLDIFIFPNDGQGQDQQNDDELACFTWAKQQTGYDPMNPPEYVGEQVDRSADGSAVVGAAGGAAVGAAIGSISGNMGDGAAYGAIIGGLRGRRQKRAAESRQQQSNNTAAANAQKEAENNYKKAFSACMEAKGYTVKF</sequence>
<organism evidence="3 4">
    <name type="scientific">Aureitalea marina</name>
    <dbReference type="NCBI Taxonomy" id="930804"/>
    <lineage>
        <taxon>Bacteria</taxon>
        <taxon>Pseudomonadati</taxon>
        <taxon>Bacteroidota</taxon>
        <taxon>Flavobacteriia</taxon>
        <taxon>Flavobacteriales</taxon>
        <taxon>Flavobacteriaceae</taxon>
        <taxon>Aureitalea</taxon>
    </lineage>
</organism>
<evidence type="ECO:0000313" key="4">
    <source>
        <dbReference type="Proteomes" id="UP000239800"/>
    </source>
</evidence>
<dbReference type="Proteomes" id="UP000239800">
    <property type="component" value="Unassembled WGS sequence"/>
</dbReference>
<dbReference type="Pfam" id="PF13488">
    <property type="entry name" value="Gly-zipper_Omp"/>
    <property type="match status" value="1"/>
</dbReference>
<gene>
    <name evidence="3" type="ORF">BST85_02920</name>
</gene>
<dbReference type="AlphaFoldDB" id="A0A2S7KTS9"/>